<gene>
    <name evidence="1" type="ORF">DNU06_05175</name>
</gene>
<protein>
    <submittedName>
        <fullName evidence="1">Uncharacterized protein</fullName>
    </submittedName>
</protein>
<accession>A0A2W1N371</accession>
<dbReference type="EMBL" id="QKSB01000002">
    <property type="protein sequence ID" value="PZE18010.1"/>
    <property type="molecule type" value="Genomic_DNA"/>
</dbReference>
<name>A0A2W1N371_9FLAO</name>
<comment type="caution">
    <text evidence="1">The sequence shown here is derived from an EMBL/GenBank/DDBJ whole genome shotgun (WGS) entry which is preliminary data.</text>
</comment>
<dbReference type="SUPFAM" id="SSF101744">
    <property type="entry name" value="Rof/RNase P subunit-like"/>
    <property type="match status" value="1"/>
</dbReference>
<sequence>MSVKKDSYKSIACSYYDQLEAYATLGKKLKLVYLDENGKTANKEIQIKTFETKNQEEFLIGTDDFRLRLDKIQSLTPVA</sequence>
<evidence type="ECO:0000313" key="1">
    <source>
        <dbReference type="EMBL" id="PZE18010.1"/>
    </source>
</evidence>
<dbReference type="AlphaFoldDB" id="A0A2W1N371"/>
<reference evidence="1 2" key="1">
    <citation type="submission" date="2018-06" db="EMBL/GenBank/DDBJ databases">
        <title>The draft genome sequence of Crocinitomix sp. SM1701.</title>
        <authorList>
            <person name="Zhang X."/>
        </authorList>
    </citation>
    <scope>NUCLEOTIDE SEQUENCE [LARGE SCALE GENOMIC DNA]</scope>
    <source>
        <strain evidence="1 2">SM1701</strain>
    </source>
</reference>
<dbReference type="OrthoDB" id="5344363at2"/>
<dbReference type="Gene3D" id="2.30.30.400">
    <property type="entry name" value="Rof-like"/>
    <property type="match status" value="1"/>
</dbReference>
<keyword evidence="2" id="KW-1185">Reference proteome</keyword>
<dbReference type="Proteomes" id="UP000249248">
    <property type="component" value="Unassembled WGS sequence"/>
</dbReference>
<dbReference type="RefSeq" id="WP_111062162.1">
    <property type="nucleotide sequence ID" value="NZ_JBHUCU010000002.1"/>
</dbReference>
<proteinExistence type="predicted"/>
<dbReference type="InterPro" id="IPR038626">
    <property type="entry name" value="Rof-like_sf"/>
</dbReference>
<dbReference type="InterPro" id="IPR023534">
    <property type="entry name" value="Rof/RNase_P-like"/>
</dbReference>
<organism evidence="1 2">
    <name type="scientific">Putridiphycobacter roseus</name>
    <dbReference type="NCBI Taxonomy" id="2219161"/>
    <lineage>
        <taxon>Bacteria</taxon>
        <taxon>Pseudomonadati</taxon>
        <taxon>Bacteroidota</taxon>
        <taxon>Flavobacteriia</taxon>
        <taxon>Flavobacteriales</taxon>
        <taxon>Crocinitomicaceae</taxon>
        <taxon>Putridiphycobacter</taxon>
    </lineage>
</organism>
<evidence type="ECO:0000313" key="2">
    <source>
        <dbReference type="Proteomes" id="UP000249248"/>
    </source>
</evidence>